<keyword evidence="3" id="KW-1185">Reference proteome</keyword>
<name>A0AB34HJ47_ESCRO</name>
<protein>
    <submittedName>
        <fullName evidence="2">Uncharacterized protein</fullName>
    </submittedName>
</protein>
<evidence type="ECO:0000313" key="2">
    <source>
        <dbReference type="EMBL" id="KAJ8791152.1"/>
    </source>
</evidence>
<dbReference type="Proteomes" id="UP001159641">
    <property type="component" value="Unassembled WGS sequence"/>
</dbReference>
<feature type="region of interest" description="Disordered" evidence="1">
    <location>
        <begin position="25"/>
        <end position="102"/>
    </location>
</feature>
<evidence type="ECO:0000256" key="1">
    <source>
        <dbReference type="SAM" id="MobiDB-lite"/>
    </source>
</evidence>
<dbReference type="EMBL" id="JAIQCJ010001309">
    <property type="protein sequence ID" value="KAJ8791152.1"/>
    <property type="molecule type" value="Genomic_DNA"/>
</dbReference>
<organism evidence="2 3">
    <name type="scientific">Eschrichtius robustus</name>
    <name type="common">California gray whale</name>
    <name type="synonym">Eschrichtius gibbosus</name>
    <dbReference type="NCBI Taxonomy" id="9764"/>
    <lineage>
        <taxon>Eukaryota</taxon>
        <taxon>Metazoa</taxon>
        <taxon>Chordata</taxon>
        <taxon>Craniata</taxon>
        <taxon>Vertebrata</taxon>
        <taxon>Euteleostomi</taxon>
        <taxon>Mammalia</taxon>
        <taxon>Eutheria</taxon>
        <taxon>Laurasiatheria</taxon>
        <taxon>Artiodactyla</taxon>
        <taxon>Whippomorpha</taxon>
        <taxon>Cetacea</taxon>
        <taxon>Mysticeti</taxon>
        <taxon>Eschrichtiidae</taxon>
        <taxon>Eschrichtius</taxon>
    </lineage>
</organism>
<reference evidence="2 3" key="1">
    <citation type="submission" date="2022-11" db="EMBL/GenBank/DDBJ databases">
        <title>Whole genome sequence of Eschrichtius robustus ER-17-0199.</title>
        <authorList>
            <person name="Bruniche-Olsen A."/>
            <person name="Black A.N."/>
            <person name="Fields C.J."/>
            <person name="Walden K."/>
            <person name="Dewoody J.A."/>
        </authorList>
    </citation>
    <scope>NUCLEOTIDE SEQUENCE [LARGE SCALE GENOMIC DNA]</scope>
    <source>
        <strain evidence="2">ER-17-0199</strain>
        <tissue evidence="2">Blubber</tissue>
    </source>
</reference>
<feature type="compositionally biased region" description="Gly residues" evidence="1">
    <location>
        <begin position="137"/>
        <end position="149"/>
    </location>
</feature>
<feature type="region of interest" description="Disordered" evidence="1">
    <location>
        <begin position="124"/>
        <end position="190"/>
    </location>
</feature>
<sequence>MGAEQDPLPLSHLTVAGEHYDPTFVHVLTPHTPHPAEVLGPAPPRPAPPRPAPPRPSASSRPAPPLGLVPPPDPRPPVPPWILAPRLGRRQPQRAGADRCAPFERMAPAGRLVLCEEKIRGKTGLAPHRGLGARRAAGGGRRAAGGGRRTGGRRWPGARASRRGVGGPVGPEVPKRDRGSRTVAGLGGRG</sequence>
<evidence type="ECO:0000313" key="3">
    <source>
        <dbReference type="Proteomes" id="UP001159641"/>
    </source>
</evidence>
<gene>
    <name evidence="2" type="ORF">J1605_020822</name>
</gene>
<comment type="caution">
    <text evidence="2">The sequence shown here is derived from an EMBL/GenBank/DDBJ whole genome shotgun (WGS) entry which is preliminary data.</text>
</comment>
<accession>A0AB34HJ47</accession>
<feature type="compositionally biased region" description="Pro residues" evidence="1">
    <location>
        <begin position="41"/>
        <end position="82"/>
    </location>
</feature>
<dbReference type="AlphaFoldDB" id="A0AB34HJ47"/>
<proteinExistence type="predicted"/>